<dbReference type="AlphaFoldDB" id="A0A6J2XBQ1"/>
<feature type="domain" description="DDE-1" evidence="1">
    <location>
        <begin position="106"/>
        <end position="216"/>
    </location>
</feature>
<evidence type="ECO:0000313" key="4">
    <source>
        <dbReference type="RefSeq" id="XP_030748229.1"/>
    </source>
</evidence>
<dbReference type="OrthoDB" id="4327074at2759"/>
<reference evidence="4" key="1">
    <citation type="submission" date="2025-08" db="UniProtKB">
        <authorList>
            <consortium name="RefSeq"/>
        </authorList>
    </citation>
    <scope>IDENTIFICATION</scope>
    <source>
        <tissue evidence="4">Gonads</tissue>
    </source>
</reference>
<organism evidence="3 4">
    <name type="scientific">Sitophilus oryzae</name>
    <name type="common">Rice weevil</name>
    <name type="synonym">Curculio oryzae</name>
    <dbReference type="NCBI Taxonomy" id="7048"/>
    <lineage>
        <taxon>Eukaryota</taxon>
        <taxon>Metazoa</taxon>
        <taxon>Ecdysozoa</taxon>
        <taxon>Arthropoda</taxon>
        <taxon>Hexapoda</taxon>
        <taxon>Insecta</taxon>
        <taxon>Pterygota</taxon>
        <taxon>Neoptera</taxon>
        <taxon>Endopterygota</taxon>
        <taxon>Coleoptera</taxon>
        <taxon>Polyphaga</taxon>
        <taxon>Cucujiformia</taxon>
        <taxon>Curculionidae</taxon>
        <taxon>Dryophthorinae</taxon>
        <taxon>Sitophilus</taxon>
    </lineage>
</organism>
<dbReference type="Proteomes" id="UP000504635">
    <property type="component" value="Unplaced"/>
</dbReference>
<dbReference type="PANTHER" id="PTHR45749:SF21">
    <property type="entry name" value="DUF4371 DOMAIN-CONTAINING PROTEIN"/>
    <property type="match status" value="1"/>
</dbReference>
<name>A0A6J2XBQ1_SITOR</name>
<dbReference type="InParanoid" id="A0A6J2XBQ1"/>
<sequence>MAGKDGFGAFMKRNPYISLRKPEATSLGRISGFNQESVALFYKNLGSTLEKLKIGPHRIYNMDETGITTVQAPTKVIGPKGTKQLGKAVSYERGRLLLERMSDQLKRNGPVGAKYTCSSKGWITEGLFVERLHHFKLHTACSIDNPDLLILDNHASHCSLSAYNFCRANGITVLSFPPHTSHKLQPLDLTVYGPLKKSYSNECSTFMRQNPHQKITPYDVAEIFNKAFVKIATIEKAQKGFQVSGIWPYNPSIFSEDDFLPATVSRTNLITDESIHVEHPYFSAAARSVREVLRNVVMFEFADCEIVITVESPNVVPSTDYFWSYGHEDIRNFFKKTVTVDNNSSSSEGLSFSRCYSSSSSTVEISKKQDPELSKIRAVPVVSEQNYDSDVVGLGLISDLDIGYAAETDINLDRSMRYKLLKSAWRPTNNYQFPMRKEKKQNRRFNIDWLSKFNYLSYSKLKEGVFCRLCVLFAPSGAGVGFQTLKVLVREPLQKYKDAIKIFEEHAKKQYHLKSLERAGDFIKNYESSKDVCMMLDKEVDSVIKRNRERLIPIIKTIIFCGRNNLSLRGHREGGSLDSEDNKNILSGNQGVFRALLAFRIDSGDTTLMQHFQKCGNNSMMISGKIQNDLISSIGEEVRSVIVERIKKAYCFTVLLDETTDCSKKEQLTICVRYVDLQAFIIREEFLGFVEMKSTTAKAITDTLLQELTNMGLSLENLRGQGYDGAANMSGSFKGVQALIRKEQPLALYTHCFNHSLNLAVSKSCDLSAIKNAMGIVASVSTFLSGSAKRVNMMNEIIDEQEAISETKRRKLKSLCATRWVERHDTLITFKDLLPVIVITLQQLENDKDNETSRNAMCYGSSIKRSDFLVSLWVTAYLFEYSVTLSTVLQSKDLDISAALDNVTTLINTFKDLRSTSEDIFNKIFVDLKNSSERLGVEIKIPRLCGRQTQRNNTISLKSSNQGLMIDWQK</sequence>
<dbReference type="SUPFAM" id="SSF53098">
    <property type="entry name" value="Ribonuclease H-like"/>
    <property type="match status" value="1"/>
</dbReference>
<dbReference type="InterPro" id="IPR025398">
    <property type="entry name" value="DUF4371"/>
</dbReference>
<dbReference type="GeneID" id="115876559"/>
<gene>
    <name evidence="4" type="primary">LOC115876559</name>
</gene>
<dbReference type="PANTHER" id="PTHR45749">
    <property type="match status" value="1"/>
</dbReference>
<accession>A0A6J2XBQ1</accession>
<evidence type="ECO:0000313" key="3">
    <source>
        <dbReference type="Proteomes" id="UP000504635"/>
    </source>
</evidence>
<evidence type="ECO:0000259" key="1">
    <source>
        <dbReference type="Pfam" id="PF03184"/>
    </source>
</evidence>
<dbReference type="InterPro" id="IPR004875">
    <property type="entry name" value="DDE_SF_endonuclease_dom"/>
</dbReference>
<keyword evidence="3" id="KW-1185">Reference proteome</keyword>
<feature type="domain" description="DUF4371" evidence="2">
    <location>
        <begin position="534"/>
        <end position="735"/>
    </location>
</feature>
<proteinExistence type="predicted"/>
<evidence type="ECO:0000259" key="2">
    <source>
        <dbReference type="Pfam" id="PF14291"/>
    </source>
</evidence>
<dbReference type="GO" id="GO:0003676">
    <property type="term" value="F:nucleic acid binding"/>
    <property type="evidence" value="ECO:0007669"/>
    <property type="project" value="InterPro"/>
</dbReference>
<dbReference type="InterPro" id="IPR012337">
    <property type="entry name" value="RNaseH-like_sf"/>
</dbReference>
<dbReference type="RefSeq" id="XP_030748229.1">
    <property type="nucleotide sequence ID" value="XM_030892369.1"/>
</dbReference>
<protein>
    <submittedName>
        <fullName evidence="4">Zinc finger MYM-type protein 1-like</fullName>
    </submittedName>
</protein>
<dbReference type="Pfam" id="PF14291">
    <property type="entry name" value="DUF4371"/>
    <property type="match status" value="1"/>
</dbReference>
<dbReference type="KEGG" id="soy:115876559"/>
<dbReference type="Pfam" id="PF03184">
    <property type="entry name" value="DDE_1"/>
    <property type="match status" value="1"/>
</dbReference>